<evidence type="ECO:0000313" key="11">
    <source>
        <dbReference type="EMBL" id="MCT8972997.1"/>
    </source>
</evidence>
<evidence type="ECO:0000256" key="2">
    <source>
        <dbReference type="ARBA" id="ARBA00022448"/>
    </source>
</evidence>
<proteinExistence type="inferred from homology"/>
<evidence type="ECO:0000256" key="9">
    <source>
        <dbReference type="ARBA" id="ARBA00023237"/>
    </source>
</evidence>
<evidence type="ECO:0000256" key="1">
    <source>
        <dbReference type="ARBA" id="ARBA00009521"/>
    </source>
</evidence>
<keyword evidence="3 10" id="KW-1134">Transmembrane beta strand</keyword>
<keyword evidence="4 10" id="KW-0812">Transmembrane</keyword>
<evidence type="ECO:0000256" key="3">
    <source>
        <dbReference type="ARBA" id="ARBA00022452"/>
    </source>
</evidence>
<evidence type="ECO:0000256" key="6">
    <source>
        <dbReference type="ARBA" id="ARBA00023065"/>
    </source>
</evidence>
<evidence type="ECO:0000313" key="12">
    <source>
        <dbReference type="Proteomes" id="UP001320898"/>
    </source>
</evidence>
<gene>
    <name evidence="11" type="ORF">MUB46_14115</name>
</gene>
<organism evidence="11 12">
    <name type="scientific">Microbaculum marinisediminis</name>
    <dbReference type="NCBI Taxonomy" id="2931392"/>
    <lineage>
        <taxon>Bacteria</taxon>
        <taxon>Pseudomonadati</taxon>
        <taxon>Pseudomonadota</taxon>
        <taxon>Alphaproteobacteria</taxon>
        <taxon>Hyphomicrobiales</taxon>
        <taxon>Tepidamorphaceae</taxon>
        <taxon>Microbaculum</taxon>
    </lineage>
</organism>
<dbReference type="EMBL" id="JALIDZ010000006">
    <property type="protein sequence ID" value="MCT8972997.1"/>
    <property type="molecule type" value="Genomic_DNA"/>
</dbReference>
<keyword evidence="9 10" id="KW-0998">Cell outer membrane</keyword>
<comment type="subcellular location">
    <subcellularLocation>
        <location evidence="10">Cell outer membrane</location>
        <topology evidence="10">Multi-pass membrane protein</topology>
    </subcellularLocation>
</comment>
<sequence length="462" mass="49451">MTKLKTVLLGSVTAIAVTTGAQAADMMMDVKAPREPVYRCDVTGFIELPGTDICFKVGGYAMLVAYASEDQWDAFGTGAAYGIVPDGHTLEDTTGMYAVGRVNFDARTSTEYGTVRAYVEMQAVDNDTRTGGSFDLRHAFVQFGNWTFGKTWSTFLNLESSPVYTDLLTVTGDNFMRRNQIRYTQSFGRGFSVSIAVEDQDYTTPSAITAAGLFAPVWGFCGGGCAVVSNRNDVPDVVANIKAEGDWGSAQLSGALHNNAFRDVFLGSAPATVPGSQTDSEIGWAALFGLLVNTPATGEGDYFTFKAIYTDGATQYNQDNFLWTTNTVWGACNWLVPANGDCAVDTVTTWSVLASFTHNWSSTWSSTVGAGYQNVSAPMTVFNAGVPSLSSDFDMDTYEIFGNVSWMPVNNLTIMFGVHYGHVDFNGAGTTPAGGFDPFTANPAAADDQGALAVALDIVRSF</sequence>
<dbReference type="InterPro" id="IPR003684">
    <property type="entry name" value="Porin_alphabac"/>
</dbReference>
<dbReference type="GO" id="GO:0009279">
    <property type="term" value="C:cell outer membrane"/>
    <property type="evidence" value="ECO:0007669"/>
    <property type="project" value="UniProtKB-SubCell"/>
</dbReference>
<dbReference type="Proteomes" id="UP001320898">
    <property type="component" value="Unassembled WGS sequence"/>
</dbReference>
<keyword evidence="7 10" id="KW-0626">Porin</keyword>
<dbReference type="SUPFAM" id="SSF56935">
    <property type="entry name" value="Porins"/>
    <property type="match status" value="1"/>
</dbReference>
<evidence type="ECO:0000256" key="8">
    <source>
        <dbReference type="ARBA" id="ARBA00023136"/>
    </source>
</evidence>
<feature type="signal peptide" evidence="10">
    <location>
        <begin position="1"/>
        <end position="23"/>
    </location>
</feature>
<keyword evidence="8 10" id="KW-0472">Membrane</keyword>
<dbReference type="GO" id="GO:0015288">
    <property type="term" value="F:porin activity"/>
    <property type="evidence" value="ECO:0007669"/>
    <property type="project" value="UniProtKB-KW"/>
</dbReference>
<keyword evidence="2 10" id="KW-0813">Transport</keyword>
<evidence type="ECO:0000256" key="4">
    <source>
        <dbReference type="ARBA" id="ARBA00022692"/>
    </source>
</evidence>
<comment type="function">
    <text evidence="10">Forms passive diffusion pores that allow small molecular weight hydrophilic materials across the outer membrane.</text>
</comment>
<dbReference type="InterPro" id="IPR036942">
    <property type="entry name" value="Beta-barrel_TonB_sf"/>
</dbReference>
<evidence type="ECO:0000256" key="5">
    <source>
        <dbReference type="ARBA" id="ARBA00022729"/>
    </source>
</evidence>
<name>A0AAW5R0U1_9HYPH</name>
<dbReference type="AlphaFoldDB" id="A0AAW5R0U1"/>
<keyword evidence="6 10" id="KW-0406">Ion transport</keyword>
<accession>A0AAW5R0U1</accession>
<comment type="caution">
    <text evidence="11">The sequence shown here is derived from an EMBL/GenBank/DDBJ whole genome shotgun (WGS) entry which is preliminary data.</text>
</comment>
<dbReference type="GO" id="GO:0046930">
    <property type="term" value="C:pore complex"/>
    <property type="evidence" value="ECO:0007669"/>
    <property type="project" value="UniProtKB-KW"/>
</dbReference>
<dbReference type="GO" id="GO:0006811">
    <property type="term" value="P:monoatomic ion transport"/>
    <property type="evidence" value="ECO:0007669"/>
    <property type="project" value="UniProtKB-KW"/>
</dbReference>
<keyword evidence="12" id="KW-1185">Reference proteome</keyword>
<comment type="similarity">
    <text evidence="1 10">Belongs to the alphaproteobacteria porin family.</text>
</comment>
<dbReference type="RefSeq" id="WP_261616581.1">
    <property type="nucleotide sequence ID" value="NZ_JALIDZ010000006.1"/>
</dbReference>
<reference evidence="11 12" key="1">
    <citation type="submission" date="2022-04" db="EMBL/GenBank/DDBJ databases">
        <authorList>
            <person name="Ye Y.-Q."/>
            <person name="Du Z.-J."/>
        </authorList>
    </citation>
    <scope>NUCLEOTIDE SEQUENCE [LARGE SCALE GENOMIC DNA]</scope>
    <source>
        <strain evidence="11 12">A6E488</strain>
    </source>
</reference>
<evidence type="ECO:0000256" key="10">
    <source>
        <dbReference type="RuleBase" id="RU364005"/>
    </source>
</evidence>
<dbReference type="Gene3D" id="2.40.170.20">
    <property type="entry name" value="TonB-dependent receptor, beta-barrel domain"/>
    <property type="match status" value="1"/>
</dbReference>
<comment type="domain">
    <text evidence="10">Consists of 16-stranded beta-barrel sheets, with large surface-exposed loops, that form a transmembrane pore at the center of each barrel. The pore is partially ocluded by a peptide loop that folds into the pore lumen.</text>
</comment>
<evidence type="ECO:0000256" key="7">
    <source>
        <dbReference type="ARBA" id="ARBA00023114"/>
    </source>
</evidence>
<dbReference type="Pfam" id="PF02530">
    <property type="entry name" value="Porin_2"/>
    <property type="match status" value="1"/>
</dbReference>
<keyword evidence="5 10" id="KW-0732">Signal</keyword>
<protein>
    <recommendedName>
        <fullName evidence="10">Porin</fullName>
    </recommendedName>
</protein>
<feature type="chain" id="PRO_5043090399" description="Porin" evidence="10">
    <location>
        <begin position="24"/>
        <end position="462"/>
    </location>
</feature>